<comment type="caution">
    <text evidence="1">The sequence shown here is derived from an EMBL/GenBank/DDBJ whole genome shotgun (WGS) entry which is preliminary data.</text>
</comment>
<accession>A0AAE3XIX9</accession>
<dbReference type="Proteomes" id="UP001185331">
    <property type="component" value="Unassembled WGS sequence"/>
</dbReference>
<dbReference type="RefSeq" id="WP_309859397.1">
    <property type="nucleotide sequence ID" value="NZ_JAVDQJ010000033.1"/>
</dbReference>
<sequence>GCAARSGWQGSQSLHLSLQLGARGLKSGYLLPLQGSRAQDRGDGLTLRRDRADCLPLQGAVVRQVVSWALEVRPRGGSCPGRLPLKLVDTLGHDGHASAQLTAR</sequence>
<reference evidence="1" key="1">
    <citation type="submission" date="2023-07" db="EMBL/GenBank/DDBJ databases">
        <title>Sorghum-associated microbial communities from plants grown in Nebraska, USA.</title>
        <authorList>
            <person name="Schachtman D."/>
        </authorList>
    </citation>
    <scope>NUCLEOTIDE SEQUENCE</scope>
    <source>
        <strain evidence="1">BE330</strain>
    </source>
</reference>
<organism evidence="1 2">
    <name type="scientific">Deinococcus soli</name>
    <name type="common">ex Cha et al. 2016</name>
    <dbReference type="NCBI Taxonomy" id="1309411"/>
    <lineage>
        <taxon>Bacteria</taxon>
        <taxon>Thermotogati</taxon>
        <taxon>Deinococcota</taxon>
        <taxon>Deinococci</taxon>
        <taxon>Deinococcales</taxon>
        <taxon>Deinococcaceae</taxon>
        <taxon>Deinococcus</taxon>
    </lineage>
</organism>
<proteinExistence type="predicted"/>
<evidence type="ECO:0000313" key="2">
    <source>
        <dbReference type="Proteomes" id="UP001185331"/>
    </source>
</evidence>
<name>A0AAE3XIX9_9DEIO</name>
<dbReference type="AlphaFoldDB" id="A0AAE3XIX9"/>
<evidence type="ECO:0000313" key="1">
    <source>
        <dbReference type="EMBL" id="MDR6221432.1"/>
    </source>
</evidence>
<protein>
    <submittedName>
        <fullName evidence="1">Uncharacterized protein</fullName>
    </submittedName>
</protein>
<feature type="non-terminal residue" evidence="1">
    <location>
        <position position="1"/>
    </location>
</feature>
<dbReference type="EMBL" id="JAVDQK010000033">
    <property type="protein sequence ID" value="MDR6221432.1"/>
    <property type="molecule type" value="Genomic_DNA"/>
</dbReference>
<gene>
    <name evidence="1" type="ORF">J2Y00_005068</name>
</gene>